<keyword evidence="8 12" id="KW-0648">Protein biosynthesis</keyword>
<dbReference type="HAMAP" id="MF_00022">
    <property type="entry name" value="Glu_tRNA_synth_type1"/>
    <property type="match status" value="1"/>
</dbReference>
<dbReference type="PRINTS" id="PR00987">
    <property type="entry name" value="TRNASYNTHGLU"/>
</dbReference>
<evidence type="ECO:0000256" key="4">
    <source>
        <dbReference type="ARBA" id="ARBA00022490"/>
    </source>
</evidence>
<keyword evidence="7 12" id="KW-0067">ATP-binding</keyword>
<comment type="similarity">
    <text evidence="2 12">Belongs to the class-I aminoacyl-tRNA synthetase family. Glutamate--tRNA ligase type 1 subfamily.</text>
</comment>
<dbReference type="InterPro" id="IPR020058">
    <property type="entry name" value="Glu/Gln-tRNA-synth_Ib_cat-dom"/>
</dbReference>
<dbReference type="PANTHER" id="PTHR43311">
    <property type="entry name" value="GLUTAMATE--TRNA LIGASE"/>
    <property type="match status" value="1"/>
</dbReference>
<comment type="function">
    <text evidence="12">Catalyzes the attachment of glutamate to tRNA(Glu) in a two-step reaction: glutamate is first activated by ATP to form Glu-AMP and then transferred to the acceptor end of tRNA(Glu).</text>
</comment>
<dbReference type="InterPro" id="IPR033910">
    <property type="entry name" value="GluRS_core"/>
</dbReference>
<gene>
    <name evidence="12" type="primary">gltX</name>
    <name evidence="15" type="ORF">ERX40_08810</name>
</gene>
<comment type="catalytic activity">
    <reaction evidence="11">
        <text>tRNA(Ile) + L-isoleucine + ATP = L-isoleucyl-tRNA(Ile) + AMP + diphosphate</text>
        <dbReference type="Rhea" id="RHEA:11060"/>
        <dbReference type="Rhea" id="RHEA-COMP:9666"/>
        <dbReference type="Rhea" id="RHEA-COMP:9695"/>
        <dbReference type="ChEBI" id="CHEBI:30616"/>
        <dbReference type="ChEBI" id="CHEBI:33019"/>
        <dbReference type="ChEBI" id="CHEBI:58045"/>
        <dbReference type="ChEBI" id="CHEBI:78442"/>
        <dbReference type="ChEBI" id="CHEBI:78528"/>
        <dbReference type="ChEBI" id="CHEBI:456215"/>
        <dbReference type="EC" id="6.1.1.5"/>
    </reaction>
</comment>
<comment type="subunit">
    <text evidence="3 12">Monomer.</text>
</comment>
<keyword evidence="5 12" id="KW-0436">Ligase</keyword>
<reference evidence="15 16" key="1">
    <citation type="submission" date="2019-01" db="EMBL/GenBank/DDBJ databases">
        <title>Draft genome sequences of the type strains of six Macrococcus species.</title>
        <authorList>
            <person name="Mazhar S."/>
            <person name="Altermann E."/>
            <person name="Hill C."/>
            <person name="Mcauliffe O."/>
        </authorList>
    </citation>
    <scope>NUCLEOTIDE SEQUENCE [LARGE SCALE GENOMIC DNA]</scope>
    <source>
        <strain evidence="15 16">ATCC 51828</strain>
    </source>
</reference>
<evidence type="ECO:0000256" key="8">
    <source>
        <dbReference type="ARBA" id="ARBA00022917"/>
    </source>
</evidence>
<comment type="subcellular location">
    <subcellularLocation>
        <location evidence="1 12">Cytoplasm</location>
    </subcellularLocation>
</comment>
<protein>
    <recommendedName>
        <fullName evidence="12">Glutamate--tRNA ligase</fullName>
        <ecNumber evidence="12">6.1.1.17</ecNumber>
    </recommendedName>
    <alternativeName>
        <fullName evidence="12">Glutamyl-tRNA synthetase</fullName>
        <shortName evidence="12">GluRS</shortName>
    </alternativeName>
</protein>
<dbReference type="InterPro" id="IPR049940">
    <property type="entry name" value="GluQ/Sye"/>
</dbReference>
<dbReference type="InterPro" id="IPR008925">
    <property type="entry name" value="aa_tRNA-synth_I_cd-bd_sf"/>
</dbReference>
<evidence type="ECO:0000259" key="14">
    <source>
        <dbReference type="Pfam" id="PF19269"/>
    </source>
</evidence>
<evidence type="ECO:0000256" key="7">
    <source>
        <dbReference type="ARBA" id="ARBA00022840"/>
    </source>
</evidence>
<feature type="domain" description="Glutamyl/glutaminyl-tRNA synthetase class Ib catalytic" evidence="13">
    <location>
        <begin position="3"/>
        <end position="322"/>
    </location>
</feature>
<comment type="caution">
    <text evidence="15">The sequence shown here is derived from an EMBL/GenBank/DDBJ whole genome shotgun (WGS) entry which is preliminary data.</text>
</comment>
<evidence type="ECO:0000256" key="10">
    <source>
        <dbReference type="ARBA" id="ARBA00048351"/>
    </source>
</evidence>
<evidence type="ECO:0000256" key="11">
    <source>
        <dbReference type="ARBA" id="ARBA00048359"/>
    </source>
</evidence>
<feature type="short sequence motif" description="'KMSKS' region" evidence="12">
    <location>
        <begin position="251"/>
        <end position="255"/>
    </location>
</feature>
<dbReference type="GO" id="GO:0005524">
    <property type="term" value="F:ATP binding"/>
    <property type="evidence" value="ECO:0007669"/>
    <property type="project" value="UniProtKB-UniRule"/>
</dbReference>
<keyword evidence="16" id="KW-1185">Reference proteome</keyword>
<dbReference type="GO" id="GO:0005829">
    <property type="term" value="C:cytosol"/>
    <property type="evidence" value="ECO:0007669"/>
    <property type="project" value="TreeGrafter"/>
</dbReference>
<dbReference type="OrthoDB" id="9807503at2"/>
<dbReference type="Gene3D" id="3.40.50.620">
    <property type="entry name" value="HUPs"/>
    <property type="match status" value="1"/>
</dbReference>
<dbReference type="InterPro" id="IPR045462">
    <property type="entry name" value="aa-tRNA-synth_I_cd-bd"/>
</dbReference>
<dbReference type="GO" id="GO:0006424">
    <property type="term" value="P:glutamyl-tRNA aminoacylation"/>
    <property type="evidence" value="ECO:0007669"/>
    <property type="project" value="UniProtKB-UniRule"/>
</dbReference>
<dbReference type="FunFam" id="3.40.50.620:FF:000007">
    <property type="entry name" value="Glutamate--tRNA ligase"/>
    <property type="match status" value="1"/>
</dbReference>
<dbReference type="Proteomes" id="UP000295280">
    <property type="component" value="Unassembled WGS sequence"/>
</dbReference>
<dbReference type="InterPro" id="IPR004527">
    <property type="entry name" value="Glu-tRNA-ligase_bac/mito"/>
</dbReference>
<dbReference type="GO" id="GO:0008270">
    <property type="term" value="F:zinc ion binding"/>
    <property type="evidence" value="ECO:0007669"/>
    <property type="project" value="InterPro"/>
</dbReference>
<sequence length="484" mass="55661">MDKVRVRYAPSPTGFLHIGNARTALFNYLFAKHYQGDFIVRIEDTDTARNVEGGEESQLRYLKWLGLEWDESVDKDGGYGPYRQSERADIYNPIVEQLLAEDKAYRCYMTSEELEAEREEQQARGEMPRYGGQHAHLTKEQEEAFLAEGREPSIRFRVPKGKTYSFNDMVKGEVSFESDGIGDWVIVKKDGIPTYNFAVTIDDHFMKISHVIRGDDHISNTPKQMMIYEALGYEIPTFGHMTLIVNEDRKKLSKRDGSIIQFIEQYHDLGYLPEALFNFIGLLGWSPVGEDEIFSKEQFIEMFDEKRLSKSPAFFDKVKLAWINNQYMKEKDLDTVFDMTLPHMKQADLVSENPSDEELQWAKSLVELYQQQMSYAGEIVELSELFFKDELQLSEEATEVVNGEQVPELMRTLKAKLSELETFDAVSIKAAIKAVQKETGIKGKNLFMPIRVVVSGQTHGPELPNTMELLGKDKVLERLEPYTV</sequence>
<dbReference type="SUPFAM" id="SSF48163">
    <property type="entry name" value="An anticodon-binding domain of class I aminoacyl-tRNA synthetases"/>
    <property type="match status" value="1"/>
</dbReference>
<organism evidence="15 16">
    <name type="scientific">Macrococcus carouselicus</name>
    <dbReference type="NCBI Taxonomy" id="69969"/>
    <lineage>
        <taxon>Bacteria</taxon>
        <taxon>Bacillati</taxon>
        <taxon>Bacillota</taxon>
        <taxon>Bacilli</taxon>
        <taxon>Bacillales</taxon>
        <taxon>Staphylococcaceae</taxon>
        <taxon>Macrococcus</taxon>
    </lineage>
</organism>
<evidence type="ECO:0000256" key="9">
    <source>
        <dbReference type="ARBA" id="ARBA00023146"/>
    </source>
</evidence>
<evidence type="ECO:0000256" key="2">
    <source>
        <dbReference type="ARBA" id="ARBA00007894"/>
    </source>
</evidence>
<comment type="caution">
    <text evidence="12">Lacks conserved residue(s) required for the propagation of feature annotation.</text>
</comment>
<dbReference type="EC" id="6.1.1.17" evidence="12"/>
<dbReference type="NCBIfam" id="TIGR00464">
    <property type="entry name" value="gltX_bact"/>
    <property type="match status" value="1"/>
</dbReference>
<dbReference type="SUPFAM" id="SSF52374">
    <property type="entry name" value="Nucleotidylyl transferase"/>
    <property type="match status" value="1"/>
</dbReference>
<dbReference type="Pfam" id="PF19269">
    <property type="entry name" value="Anticodon_2"/>
    <property type="match status" value="1"/>
</dbReference>
<dbReference type="EMBL" id="SCWD01000003">
    <property type="protein sequence ID" value="TDM00895.1"/>
    <property type="molecule type" value="Genomic_DNA"/>
</dbReference>
<proteinExistence type="inferred from homology"/>
<dbReference type="RefSeq" id="WP_133418127.1">
    <property type="nucleotide sequence ID" value="NZ_SCWD01000003.1"/>
</dbReference>
<feature type="short sequence motif" description="'HIGH' region" evidence="12">
    <location>
        <begin position="10"/>
        <end position="20"/>
    </location>
</feature>
<keyword evidence="9 12" id="KW-0030">Aminoacyl-tRNA synthetase</keyword>
<accession>A0A9Q8CK36</accession>
<dbReference type="FunFam" id="1.10.10.350:FF:000002">
    <property type="entry name" value="Glutamate--tRNA ligase"/>
    <property type="match status" value="1"/>
</dbReference>
<name>A0A9Q8CK36_9STAP</name>
<evidence type="ECO:0000256" key="12">
    <source>
        <dbReference type="HAMAP-Rule" id="MF_00022"/>
    </source>
</evidence>
<dbReference type="PANTHER" id="PTHR43311:SF2">
    <property type="entry name" value="GLUTAMATE--TRNA LIGASE, MITOCHONDRIAL-RELATED"/>
    <property type="match status" value="1"/>
</dbReference>
<feature type="binding site" evidence="12">
    <location>
        <position position="254"/>
    </location>
    <ligand>
        <name>ATP</name>
        <dbReference type="ChEBI" id="CHEBI:30616"/>
    </ligand>
</feature>
<dbReference type="GO" id="GO:0004818">
    <property type="term" value="F:glutamate-tRNA ligase activity"/>
    <property type="evidence" value="ECO:0007669"/>
    <property type="project" value="UniProtKB-UniRule"/>
</dbReference>
<evidence type="ECO:0000313" key="16">
    <source>
        <dbReference type="Proteomes" id="UP000295280"/>
    </source>
</evidence>
<dbReference type="InterPro" id="IPR001412">
    <property type="entry name" value="aa-tRNA-synth_I_CS"/>
</dbReference>
<evidence type="ECO:0000256" key="3">
    <source>
        <dbReference type="ARBA" id="ARBA00011245"/>
    </source>
</evidence>
<dbReference type="CDD" id="cd00808">
    <property type="entry name" value="GluRS_core"/>
    <property type="match status" value="1"/>
</dbReference>
<evidence type="ECO:0000256" key="6">
    <source>
        <dbReference type="ARBA" id="ARBA00022741"/>
    </source>
</evidence>
<dbReference type="InterPro" id="IPR020751">
    <property type="entry name" value="aa-tRNA-synth_I_codon-bd_sub2"/>
</dbReference>
<dbReference type="Gene3D" id="1.10.10.350">
    <property type="match status" value="1"/>
</dbReference>
<evidence type="ECO:0000256" key="1">
    <source>
        <dbReference type="ARBA" id="ARBA00004496"/>
    </source>
</evidence>
<dbReference type="Pfam" id="PF00749">
    <property type="entry name" value="tRNA-synt_1c"/>
    <property type="match status" value="1"/>
</dbReference>
<evidence type="ECO:0000256" key="5">
    <source>
        <dbReference type="ARBA" id="ARBA00022598"/>
    </source>
</evidence>
<dbReference type="GO" id="GO:0004822">
    <property type="term" value="F:isoleucine-tRNA ligase activity"/>
    <property type="evidence" value="ECO:0007669"/>
    <property type="project" value="UniProtKB-EC"/>
</dbReference>
<dbReference type="AlphaFoldDB" id="A0A9Q8CK36"/>
<dbReference type="GO" id="GO:0000049">
    <property type="term" value="F:tRNA binding"/>
    <property type="evidence" value="ECO:0007669"/>
    <property type="project" value="InterPro"/>
</dbReference>
<comment type="catalytic activity">
    <reaction evidence="10 12">
        <text>tRNA(Glu) + L-glutamate + ATP = L-glutamyl-tRNA(Glu) + AMP + diphosphate</text>
        <dbReference type="Rhea" id="RHEA:23540"/>
        <dbReference type="Rhea" id="RHEA-COMP:9663"/>
        <dbReference type="Rhea" id="RHEA-COMP:9680"/>
        <dbReference type="ChEBI" id="CHEBI:29985"/>
        <dbReference type="ChEBI" id="CHEBI:30616"/>
        <dbReference type="ChEBI" id="CHEBI:33019"/>
        <dbReference type="ChEBI" id="CHEBI:78442"/>
        <dbReference type="ChEBI" id="CHEBI:78520"/>
        <dbReference type="ChEBI" id="CHEBI:456215"/>
        <dbReference type="EC" id="6.1.1.17"/>
    </reaction>
</comment>
<keyword evidence="6 12" id="KW-0547">Nucleotide-binding</keyword>
<dbReference type="InterPro" id="IPR014729">
    <property type="entry name" value="Rossmann-like_a/b/a_fold"/>
</dbReference>
<feature type="domain" description="Aminoacyl-tRNA synthetase class I anticodon-binding" evidence="14">
    <location>
        <begin position="339"/>
        <end position="480"/>
    </location>
</feature>
<evidence type="ECO:0000313" key="15">
    <source>
        <dbReference type="EMBL" id="TDM00895.1"/>
    </source>
</evidence>
<dbReference type="InterPro" id="IPR000924">
    <property type="entry name" value="Glu/Gln-tRNA-synth"/>
</dbReference>
<evidence type="ECO:0000259" key="13">
    <source>
        <dbReference type="Pfam" id="PF00749"/>
    </source>
</evidence>
<dbReference type="PROSITE" id="PS00178">
    <property type="entry name" value="AA_TRNA_LIGASE_I"/>
    <property type="match status" value="1"/>
</dbReference>
<keyword evidence="4 12" id="KW-0963">Cytoplasm</keyword>